<dbReference type="RefSeq" id="WP_155871881.1">
    <property type="nucleotide sequence ID" value="NZ_CP168248.1"/>
</dbReference>
<feature type="domain" description="SGNH" evidence="3">
    <location>
        <begin position="474"/>
        <end position="694"/>
    </location>
</feature>
<dbReference type="GO" id="GO:0009103">
    <property type="term" value="P:lipopolysaccharide biosynthetic process"/>
    <property type="evidence" value="ECO:0007669"/>
    <property type="project" value="TreeGrafter"/>
</dbReference>
<dbReference type="Proteomes" id="UP000423525">
    <property type="component" value="Chromosome"/>
</dbReference>
<dbReference type="AlphaFoldDB" id="A0A6I8MAJ1"/>
<feature type="transmembrane region" description="Helical" evidence="1">
    <location>
        <begin position="219"/>
        <end position="235"/>
    </location>
</feature>
<feature type="transmembrane region" description="Helical" evidence="1">
    <location>
        <begin position="21"/>
        <end position="39"/>
    </location>
</feature>
<dbReference type="GO" id="GO:0016020">
    <property type="term" value="C:membrane"/>
    <property type="evidence" value="ECO:0007669"/>
    <property type="project" value="TreeGrafter"/>
</dbReference>
<keyword evidence="1" id="KW-0812">Transmembrane</keyword>
<protein>
    <submittedName>
        <fullName evidence="4">Acyltransferase</fullName>
    </submittedName>
</protein>
<feature type="transmembrane region" description="Helical" evidence="1">
    <location>
        <begin position="388"/>
        <end position="408"/>
    </location>
</feature>
<dbReference type="InterPro" id="IPR002656">
    <property type="entry name" value="Acyl_transf_3_dom"/>
</dbReference>
<keyword evidence="1" id="KW-0472">Membrane</keyword>
<dbReference type="PANTHER" id="PTHR23028">
    <property type="entry name" value="ACETYLTRANSFERASE"/>
    <property type="match status" value="1"/>
</dbReference>
<evidence type="ECO:0000256" key="1">
    <source>
        <dbReference type="SAM" id="Phobius"/>
    </source>
</evidence>
<feature type="transmembrane region" description="Helical" evidence="1">
    <location>
        <begin position="157"/>
        <end position="175"/>
    </location>
</feature>
<dbReference type="EMBL" id="LR738855">
    <property type="protein sequence ID" value="VZH84648.1"/>
    <property type="molecule type" value="Genomic_DNA"/>
</dbReference>
<feature type="transmembrane region" description="Helical" evidence="1">
    <location>
        <begin position="276"/>
        <end position="295"/>
    </location>
</feature>
<gene>
    <name evidence="4" type="ORF">FRC0190_00660</name>
</gene>
<keyword evidence="1" id="KW-1133">Transmembrane helix</keyword>
<name>A0A6I8MAJ1_9CORY</name>
<dbReference type="KEGG" id="crf:FRC0190_00660"/>
<evidence type="ECO:0000259" key="2">
    <source>
        <dbReference type="Pfam" id="PF01757"/>
    </source>
</evidence>
<evidence type="ECO:0000259" key="3">
    <source>
        <dbReference type="Pfam" id="PF19040"/>
    </source>
</evidence>
<feature type="transmembrane region" description="Helical" evidence="1">
    <location>
        <begin position="85"/>
        <end position="104"/>
    </location>
</feature>
<feature type="transmembrane region" description="Helical" evidence="1">
    <location>
        <begin position="307"/>
        <end position="328"/>
    </location>
</feature>
<dbReference type="Pfam" id="PF01757">
    <property type="entry name" value="Acyl_transf_3"/>
    <property type="match status" value="1"/>
</dbReference>
<keyword evidence="4" id="KW-0012">Acyltransferase</keyword>
<sequence length="705" mass="77843">MPQPKTQQSSRPSTTKYRYDLDGLRGIAIAFVVIFHVFVGRVSGGVDVFLLLSGYFFLGSQLRYAAKPNASLNPWWPLWRMIRRLLPALMVVLMSTVLIIESAIPELRTTNVADQVLASVGYYQNWELSAQGSAYGAASSVVSPLQHLWSMSVQGQFYLAAIAFALFVSVVLKLRRRRGHEAERVRHLAGIPLIAVTVASFSYAVYLHPVDQPLNYYSTWSRVWELTLGAVLVLYSDKIRVSRAMGVVYTYLGLAMVLTTGLLFDGAQVFPGPGALYPLGGAALVILGQGHGAGWMKSRFMLWLGSIAYPLYLWHWPLLIMSTIYLGLDRPGTGLGLSVIAVSVVLAHLTHKFIEEPFKQHAKRPERQARRVRSAAATLRKATGATRALAGVVVLALCGTALWIPSVWQKEVQALSKTQLDPVLYPGAMALVGGRVPQVKFAPDPYVLANSLSPAWTDGCMSELDDDPTKIANDNFGEEYCVYGDKNAKKVAYVIGGSHAEQWMAALDQIGRDHGLKIIPIVRQGCPAFATEEDGVFSDDCATFNKVMLEKVRKDKPDLVISNSTRPLLEKLRGLDEVPESYRTLWAVLEKEKIPFIGLRDNPWFLDKDGQAWPLSQCIASGGSITECGKPREEIYSPVDPAARFLKSKTMISIDTADWFCPNGFCPGVIGNVYVYRDGNHISDAYALSLVPLLWEKMEPVVSQL</sequence>
<dbReference type="Pfam" id="PF19040">
    <property type="entry name" value="SGNH"/>
    <property type="match status" value="1"/>
</dbReference>
<keyword evidence="4" id="KW-0808">Transferase</keyword>
<reference evidence="4 5" key="1">
    <citation type="submission" date="2019-11" db="EMBL/GenBank/DDBJ databases">
        <authorList>
            <person name="Brisse S."/>
        </authorList>
    </citation>
    <scope>NUCLEOTIDE SEQUENCE [LARGE SCALE GENOMIC DNA]</scope>
    <source>
        <strain evidence="4">FRC0190</strain>
    </source>
</reference>
<accession>A0A6I8MAJ1</accession>
<feature type="domain" description="Acyltransferase 3" evidence="2">
    <location>
        <begin position="19"/>
        <end position="346"/>
    </location>
</feature>
<feature type="transmembrane region" description="Helical" evidence="1">
    <location>
        <begin position="334"/>
        <end position="354"/>
    </location>
</feature>
<dbReference type="PANTHER" id="PTHR23028:SF53">
    <property type="entry name" value="ACYL_TRANSF_3 DOMAIN-CONTAINING PROTEIN"/>
    <property type="match status" value="1"/>
</dbReference>
<dbReference type="InterPro" id="IPR043968">
    <property type="entry name" value="SGNH"/>
</dbReference>
<feature type="transmembrane region" description="Helical" evidence="1">
    <location>
        <begin position="187"/>
        <end position="207"/>
    </location>
</feature>
<evidence type="ECO:0000313" key="4">
    <source>
        <dbReference type="EMBL" id="VZH84648.1"/>
    </source>
</evidence>
<dbReference type="InterPro" id="IPR050879">
    <property type="entry name" value="Acyltransferase_3"/>
</dbReference>
<proteinExistence type="predicted"/>
<feature type="transmembrane region" description="Helical" evidence="1">
    <location>
        <begin position="247"/>
        <end position="264"/>
    </location>
</feature>
<organism evidence="4 5">
    <name type="scientific">Corynebacterium rouxii</name>
    <dbReference type="NCBI Taxonomy" id="2719119"/>
    <lineage>
        <taxon>Bacteria</taxon>
        <taxon>Bacillati</taxon>
        <taxon>Actinomycetota</taxon>
        <taxon>Actinomycetes</taxon>
        <taxon>Mycobacteriales</taxon>
        <taxon>Corynebacteriaceae</taxon>
        <taxon>Corynebacterium</taxon>
    </lineage>
</organism>
<feature type="transmembrane region" description="Helical" evidence="1">
    <location>
        <begin position="45"/>
        <end position="64"/>
    </location>
</feature>
<evidence type="ECO:0000313" key="5">
    <source>
        <dbReference type="Proteomes" id="UP000423525"/>
    </source>
</evidence>
<dbReference type="GO" id="GO:0016747">
    <property type="term" value="F:acyltransferase activity, transferring groups other than amino-acyl groups"/>
    <property type="evidence" value="ECO:0007669"/>
    <property type="project" value="InterPro"/>
</dbReference>